<dbReference type="GeneID" id="92982174"/>
<proteinExistence type="predicted"/>
<dbReference type="InterPro" id="IPR037401">
    <property type="entry name" value="SnoaL-like"/>
</dbReference>
<sequence length="102" mass="11613">MTDLEAREAIARAVRARWATFPQSVHGATDDSIGIDGDDARGECDVTTTVRTDSGRWVRKGAYRDEYRRIDGYRLDARREADGFDIDPRPDESETRSRSYRG</sequence>
<dbReference type="Proteomes" id="UP001056208">
    <property type="component" value="Chromosome"/>
</dbReference>
<dbReference type="InterPro" id="IPR032710">
    <property type="entry name" value="NTF2-like_dom_sf"/>
</dbReference>
<protein>
    <submittedName>
        <fullName evidence="4">Nuclear transport factor 2 family protein</fullName>
    </submittedName>
</protein>
<evidence type="ECO:0000256" key="1">
    <source>
        <dbReference type="SAM" id="MobiDB-lite"/>
    </source>
</evidence>
<accession>A0A399PWG3</accession>
<dbReference type="Proteomes" id="UP000265361">
    <property type="component" value="Unassembled WGS sequence"/>
</dbReference>
<evidence type="ECO:0000313" key="5">
    <source>
        <dbReference type="Proteomes" id="UP000265361"/>
    </source>
</evidence>
<feature type="domain" description="SnoaL-like" evidence="2">
    <location>
        <begin position="4"/>
        <end position="72"/>
    </location>
</feature>
<dbReference type="AlphaFoldDB" id="A0A399PWG3"/>
<organism evidence="3 5">
    <name type="scientific">Clavibacter nebraskensis</name>
    <dbReference type="NCBI Taxonomy" id="31963"/>
    <lineage>
        <taxon>Bacteria</taxon>
        <taxon>Bacillati</taxon>
        <taxon>Actinomycetota</taxon>
        <taxon>Actinomycetes</taxon>
        <taxon>Micrococcales</taxon>
        <taxon>Microbacteriaceae</taxon>
        <taxon>Clavibacter</taxon>
    </lineage>
</organism>
<feature type="region of interest" description="Disordered" evidence="1">
    <location>
        <begin position="80"/>
        <end position="102"/>
    </location>
</feature>
<evidence type="ECO:0000313" key="6">
    <source>
        <dbReference type="Proteomes" id="UP001056208"/>
    </source>
</evidence>
<dbReference type="EMBL" id="QWED01000301">
    <property type="protein sequence ID" value="RIJ09649.1"/>
    <property type="molecule type" value="Genomic_DNA"/>
</dbReference>
<dbReference type="EMBL" id="CP086345">
    <property type="protein sequence ID" value="UQB05311.1"/>
    <property type="molecule type" value="Genomic_DNA"/>
</dbReference>
<evidence type="ECO:0000313" key="4">
    <source>
        <dbReference type="EMBL" id="UQB05311.1"/>
    </source>
</evidence>
<dbReference type="RefSeq" id="WP_015489121.1">
    <property type="nucleotide sequence ID" value="NZ_CP033721.2"/>
</dbReference>
<dbReference type="SUPFAM" id="SSF54427">
    <property type="entry name" value="NTF2-like"/>
    <property type="match status" value="1"/>
</dbReference>
<name>A0A399PWG3_9MICO</name>
<evidence type="ECO:0000313" key="3">
    <source>
        <dbReference type="EMBL" id="RIJ09649.1"/>
    </source>
</evidence>
<evidence type="ECO:0000259" key="2">
    <source>
        <dbReference type="Pfam" id="PF13577"/>
    </source>
</evidence>
<gene>
    <name evidence="3" type="ORF">DZF97_10100</name>
    <name evidence="4" type="ORF">LIV34_000328</name>
</gene>
<reference evidence="3 5" key="1">
    <citation type="submission" date="2018-08" db="EMBL/GenBank/DDBJ databases">
        <title>Genome Sequence of Clavibacter michiganensis Subspecies type strains, and the Atypical Peach-Colored Strains Isolated from Tomato.</title>
        <authorList>
            <person name="Osdaghi E."/>
            <person name="Portier P."/>
            <person name="Briand M."/>
            <person name="Jacques M.-A."/>
        </authorList>
    </citation>
    <scope>NUCLEOTIDE SEQUENCE [LARGE SCALE GENOMIC DNA]</scope>
    <source>
        <strain evidence="3 5">CFBP 7577</strain>
    </source>
</reference>
<reference evidence="4" key="2">
    <citation type="submission" date="2021-11" db="EMBL/GenBank/DDBJ databases">
        <authorList>
            <person name="Li G."/>
            <person name="Jia Q."/>
            <person name="Yang F."/>
            <person name="Zhang C."/>
            <person name="Singh A."/>
            <person name="Lorenz A.J."/>
            <person name="Jackson-Ziems T."/>
            <person name="Vidaver A."/>
            <person name="Alfano J.R."/>
        </authorList>
    </citation>
    <scope>NUCLEOTIDE SEQUENCE</scope>
    <source>
        <strain evidence="4">CNK-2</strain>
    </source>
</reference>
<dbReference type="Pfam" id="PF13577">
    <property type="entry name" value="SnoaL_4"/>
    <property type="match status" value="1"/>
</dbReference>
<dbReference type="Gene3D" id="3.10.450.50">
    <property type="match status" value="1"/>
</dbReference>
<keyword evidence="6" id="KW-1185">Reference proteome</keyword>